<name>A0A061CDH3_LACDL</name>
<evidence type="ECO:0000256" key="1">
    <source>
        <dbReference type="SAM" id="SignalP"/>
    </source>
</evidence>
<dbReference type="EMBL" id="CP031023">
    <property type="protein sequence ID" value="AZA16815.1"/>
    <property type="molecule type" value="Genomic_DNA"/>
</dbReference>
<keyword evidence="1" id="KW-0732">Signal</keyword>
<protein>
    <submittedName>
        <fullName evidence="2">Uncharacterized protein</fullName>
    </submittedName>
</protein>
<accession>A0A061CDH3</accession>
<reference evidence="2" key="1">
    <citation type="submission" date="2018-07" db="EMBL/GenBank/DDBJ databases">
        <authorList>
            <person name="Somerville V."/>
        </authorList>
    </citation>
    <scope>NUCLEOTIDE SEQUENCE</scope>
    <source>
        <strain evidence="2">NWC_2_2</strain>
    </source>
</reference>
<sequence length="70" mass="7406">MRKEKLFATGSVLLASAELLAACGSSSSKSSSSSKAQKLSWTEAAELTTIDPSKATDRYDADSSTMSWKV</sequence>
<evidence type="ECO:0000313" key="2">
    <source>
        <dbReference type="EMBL" id="AZA16815.1"/>
    </source>
</evidence>
<feature type="chain" id="PRO_5039536605" evidence="1">
    <location>
        <begin position="22"/>
        <end position="70"/>
    </location>
</feature>
<proteinExistence type="predicted"/>
<organism evidence="2">
    <name type="scientific">Lactobacillus delbrueckii subsp. lactis</name>
    <dbReference type="NCBI Taxonomy" id="29397"/>
    <lineage>
        <taxon>Bacteria</taxon>
        <taxon>Bacillati</taxon>
        <taxon>Bacillota</taxon>
        <taxon>Bacilli</taxon>
        <taxon>Lactobacillales</taxon>
        <taxon>Lactobacillaceae</taxon>
        <taxon>Lactobacillus</taxon>
    </lineage>
</organism>
<feature type="signal peptide" evidence="1">
    <location>
        <begin position="1"/>
        <end position="21"/>
    </location>
</feature>
<gene>
    <name evidence="2" type="ORF">DQL93_10305</name>
</gene>
<dbReference type="AlphaFoldDB" id="A0A061CDH3"/>